<dbReference type="Pfam" id="PF09339">
    <property type="entry name" value="HTH_IclR"/>
    <property type="match status" value="1"/>
</dbReference>
<name>A0ABP7DFR6_9ACTN</name>
<organism evidence="6 7">
    <name type="scientific">Microlunatus aurantiacus</name>
    <dbReference type="NCBI Taxonomy" id="446786"/>
    <lineage>
        <taxon>Bacteria</taxon>
        <taxon>Bacillati</taxon>
        <taxon>Actinomycetota</taxon>
        <taxon>Actinomycetes</taxon>
        <taxon>Propionibacteriales</taxon>
        <taxon>Propionibacteriaceae</taxon>
        <taxon>Microlunatus</taxon>
    </lineage>
</organism>
<feature type="domain" description="HTH iclR-type" evidence="4">
    <location>
        <begin position="4"/>
        <end position="66"/>
    </location>
</feature>
<evidence type="ECO:0000256" key="3">
    <source>
        <dbReference type="ARBA" id="ARBA00023163"/>
    </source>
</evidence>
<dbReference type="EMBL" id="BAAAYX010000005">
    <property type="protein sequence ID" value="GAA3703871.1"/>
    <property type="molecule type" value="Genomic_DNA"/>
</dbReference>
<dbReference type="Pfam" id="PF01614">
    <property type="entry name" value="IclR_C"/>
    <property type="match status" value="1"/>
</dbReference>
<accession>A0ABP7DFR6</accession>
<keyword evidence="1" id="KW-0805">Transcription regulation</keyword>
<dbReference type="InterPro" id="IPR005471">
    <property type="entry name" value="Tscrpt_reg_IclR_N"/>
</dbReference>
<sequence length="251" mass="26556">MSLAPAADTVLKILVLLARQVEPVPAAAVAAGLGLPRSTTYRLLGALVEQGFVSYLPEERRYGLGVVTFEMGSSYSRQMPLRRVAQPVLTRLAATAKENAHLAVLHGPDVYYVIEQRAPRRRTLVSDVGVRLPATVTASGLAVLAALPAAQVRAVFPNRDALVTRDGHGPATPAELRSLLSAVRARGYAVEDGLVTAGLASVGVPVLDRTGYPVAGISVTFEADRVDAERHARLVADVRRAAATLTRRLGG</sequence>
<dbReference type="Gene3D" id="3.30.450.40">
    <property type="match status" value="1"/>
</dbReference>
<dbReference type="SUPFAM" id="SSF46785">
    <property type="entry name" value="Winged helix' DNA-binding domain"/>
    <property type="match status" value="1"/>
</dbReference>
<keyword evidence="7" id="KW-1185">Reference proteome</keyword>
<gene>
    <name evidence="6" type="ORF">GCM10022204_21510</name>
</gene>
<comment type="caution">
    <text evidence="6">The sequence shown here is derived from an EMBL/GenBank/DDBJ whole genome shotgun (WGS) entry which is preliminary data.</text>
</comment>
<reference evidence="7" key="1">
    <citation type="journal article" date="2019" name="Int. J. Syst. Evol. Microbiol.">
        <title>The Global Catalogue of Microorganisms (GCM) 10K type strain sequencing project: providing services to taxonomists for standard genome sequencing and annotation.</title>
        <authorList>
            <consortium name="The Broad Institute Genomics Platform"/>
            <consortium name="The Broad Institute Genome Sequencing Center for Infectious Disease"/>
            <person name="Wu L."/>
            <person name="Ma J."/>
        </authorList>
    </citation>
    <scope>NUCLEOTIDE SEQUENCE [LARGE SCALE GENOMIC DNA]</scope>
    <source>
        <strain evidence="7">JCM 16548</strain>
    </source>
</reference>
<dbReference type="PANTHER" id="PTHR30136">
    <property type="entry name" value="HELIX-TURN-HELIX TRANSCRIPTIONAL REGULATOR, ICLR FAMILY"/>
    <property type="match status" value="1"/>
</dbReference>
<dbReference type="InterPro" id="IPR036390">
    <property type="entry name" value="WH_DNA-bd_sf"/>
</dbReference>
<keyword evidence="3" id="KW-0804">Transcription</keyword>
<dbReference type="InterPro" id="IPR029016">
    <property type="entry name" value="GAF-like_dom_sf"/>
</dbReference>
<dbReference type="InterPro" id="IPR014757">
    <property type="entry name" value="Tscrpt_reg_IclR_C"/>
</dbReference>
<evidence type="ECO:0000259" key="5">
    <source>
        <dbReference type="PROSITE" id="PS51078"/>
    </source>
</evidence>
<dbReference type="RefSeq" id="WP_344812346.1">
    <property type="nucleotide sequence ID" value="NZ_BAAAYX010000005.1"/>
</dbReference>
<dbReference type="PROSITE" id="PS51078">
    <property type="entry name" value="ICLR_ED"/>
    <property type="match status" value="1"/>
</dbReference>
<evidence type="ECO:0000256" key="1">
    <source>
        <dbReference type="ARBA" id="ARBA00023015"/>
    </source>
</evidence>
<dbReference type="PANTHER" id="PTHR30136:SF35">
    <property type="entry name" value="HTH-TYPE TRANSCRIPTIONAL REGULATOR RV1719"/>
    <property type="match status" value="1"/>
</dbReference>
<proteinExistence type="predicted"/>
<dbReference type="InterPro" id="IPR050707">
    <property type="entry name" value="HTH_MetabolicPath_Reg"/>
</dbReference>
<evidence type="ECO:0000259" key="4">
    <source>
        <dbReference type="PROSITE" id="PS51077"/>
    </source>
</evidence>
<dbReference type="SUPFAM" id="SSF55781">
    <property type="entry name" value="GAF domain-like"/>
    <property type="match status" value="1"/>
</dbReference>
<dbReference type="Proteomes" id="UP001500051">
    <property type="component" value="Unassembled WGS sequence"/>
</dbReference>
<feature type="domain" description="IclR-ED" evidence="5">
    <location>
        <begin position="67"/>
        <end position="251"/>
    </location>
</feature>
<evidence type="ECO:0000313" key="6">
    <source>
        <dbReference type="EMBL" id="GAA3703871.1"/>
    </source>
</evidence>
<keyword evidence="2" id="KW-0238">DNA-binding</keyword>
<protein>
    <submittedName>
        <fullName evidence="6">IclR family transcriptional regulator</fullName>
    </submittedName>
</protein>
<dbReference type="PROSITE" id="PS51077">
    <property type="entry name" value="HTH_ICLR"/>
    <property type="match status" value="1"/>
</dbReference>
<dbReference type="Gene3D" id="1.10.10.10">
    <property type="entry name" value="Winged helix-like DNA-binding domain superfamily/Winged helix DNA-binding domain"/>
    <property type="match status" value="1"/>
</dbReference>
<evidence type="ECO:0000313" key="7">
    <source>
        <dbReference type="Proteomes" id="UP001500051"/>
    </source>
</evidence>
<dbReference type="InterPro" id="IPR036388">
    <property type="entry name" value="WH-like_DNA-bd_sf"/>
</dbReference>
<evidence type="ECO:0000256" key="2">
    <source>
        <dbReference type="ARBA" id="ARBA00023125"/>
    </source>
</evidence>
<dbReference type="SMART" id="SM00346">
    <property type="entry name" value="HTH_ICLR"/>
    <property type="match status" value="1"/>
</dbReference>